<accession>A0A0N4VR15</accession>
<dbReference type="Gene3D" id="6.10.360.10">
    <property type="match status" value="1"/>
</dbReference>
<proteinExistence type="predicted"/>
<dbReference type="InterPro" id="IPR011259">
    <property type="entry name" value="ERM_C_dom"/>
</dbReference>
<keyword evidence="1" id="KW-0175">Coiled coil</keyword>
<dbReference type="AlphaFoldDB" id="A0A0N4VR15"/>
<dbReference type="Proteomes" id="UP000274131">
    <property type="component" value="Unassembled WGS sequence"/>
</dbReference>
<feature type="coiled-coil region" evidence="1">
    <location>
        <begin position="4"/>
        <end position="91"/>
    </location>
</feature>
<protein>
    <submittedName>
        <fullName evidence="5">ERM_C domain-containing protein</fullName>
    </submittedName>
</protein>
<evidence type="ECO:0000313" key="3">
    <source>
        <dbReference type="EMBL" id="VDD97861.1"/>
    </source>
</evidence>
<gene>
    <name evidence="3" type="ORF">EVEC_LOCUS12612</name>
</gene>
<evidence type="ECO:0000313" key="5">
    <source>
        <dbReference type="WBParaSite" id="EVEC_0001347401-mRNA-1"/>
    </source>
</evidence>
<dbReference type="GO" id="GO:0003779">
    <property type="term" value="F:actin binding"/>
    <property type="evidence" value="ECO:0007669"/>
    <property type="project" value="InterPro"/>
</dbReference>
<evidence type="ECO:0000313" key="4">
    <source>
        <dbReference type="Proteomes" id="UP000274131"/>
    </source>
</evidence>
<dbReference type="InterPro" id="IPR008954">
    <property type="entry name" value="Moesin_tail_sf"/>
</dbReference>
<sequence>MSAREAFIQKQREYEEILERVKEEVEGTQRELSQAHETIRRLERRVQKLKGKFELNVPQRELERKTAAEQNLSLKHKLDELTADLEAVKDSQKAIEPDTIQMGNKRASQENLFLKHKLDVSFVRFLSCALCHSWGQMHLFKEALKIFDSSLGADSCS</sequence>
<evidence type="ECO:0000256" key="1">
    <source>
        <dbReference type="SAM" id="Coils"/>
    </source>
</evidence>
<dbReference type="EMBL" id="UXUI01015472">
    <property type="protein sequence ID" value="VDD97861.1"/>
    <property type="molecule type" value="Genomic_DNA"/>
</dbReference>
<organism evidence="5">
    <name type="scientific">Enterobius vermicularis</name>
    <name type="common">Human pinworm</name>
    <dbReference type="NCBI Taxonomy" id="51028"/>
    <lineage>
        <taxon>Eukaryota</taxon>
        <taxon>Metazoa</taxon>
        <taxon>Ecdysozoa</taxon>
        <taxon>Nematoda</taxon>
        <taxon>Chromadorea</taxon>
        <taxon>Rhabditida</taxon>
        <taxon>Spirurina</taxon>
        <taxon>Oxyuridomorpha</taxon>
        <taxon>Oxyuroidea</taxon>
        <taxon>Oxyuridae</taxon>
        <taxon>Enterobius</taxon>
    </lineage>
</organism>
<name>A0A0N4VR15_ENTVE</name>
<reference evidence="3 4" key="2">
    <citation type="submission" date="2018-10" db="EMBL/GenBank/DDBJ databases">
        <authorList>
            <consortium name="Pathogen Informatics"/>
        </authorList>
    </citation>
    <scope>NUCLEOTIDE SEQUENCE [LARGE SCALE GENOMIC DNA]</scope>
</reference>
<dbReference type="SUPFAM" id="SSF48678">
    <property type="entry name" value="Moesin tail domain"/>
    <property type="match status" value="1"/>
</dbReference>
<feature type="domain" description="Ezrin/radixin/moesin C-terminal" evidence="2">
    <location>
        <begin position="59"/>
        <end position="107"/>
    </location>
</feature>
<evidence type="ECO:0000259" key="2">
    <source>
        <dbReference type="Pfam" id="PF00769"/>
    </source>
</evidence>
<keyword evidence="4" id="KW-1185">Reference proteome</keyword>
<reference evidence="5" key="1">
    <citation type="submission" date="2017-02" db="UniProtKB">
        <authorList>
            <consortium name="WormBaseParasite"/>
        </authorList>
    </citation>
    <scope>IDENTIFICATION</scope>
</reference>
<dbReference type="OrthoDB" id="5839069at2759"/>
<dbReference type="Pfam" id="PF00769">
    <property type="entry name" value="ERM_C"/>
    <property type="match status" value="1"/>
</dbReference>
<dbReference type="STRING" id="51028.A0A0N4VR15"/>
<dbReference type="WBParaSite" id="EVEC_0001347401-mRNA-1">
    <property type="protein sequence ID" value="EVEC_0001347401-mRNA-1"/>
    <property type="gene ID" value="EVEC_0001347401"/>
</dbReference>